<dbReference type="InterPro" id="IPR007921">
    <property type="entry name" value="CHAP_dom"/>
</dbReference>
<gene>
    <name evidence="4" type="ORF">CGZ94_12645</name>
</gene>
<accession>A0A255G9Z7</accession>
<name>A0A255G9Z7_9ACTN</name>
<evidence type="ECO:0000313" key="5">
    <source>
        <dbReference type="Proteomes" id="UP000215896"/>
    </source>
</evidence>
<feature type="signal peptide" evidence="2">
    <location>
        <begin position="1"/>
        <end position="24"/>
    </location>
</feature>
<dbReference type="Gene3D" id="3.90.1720.10">
    <property type="entry name" value="endopeptidase domain like (from Nostoc punctiforme)"/>
    <property type="match status" value="1"/>
</dbReference>
<evidence type="ECO:0000256" key="1">
    <source>
        <dbReference type="SAM" id="MobiDB-lite"/>
    </source>
</evidence>
<feature type="chain" id="PRO_5013010548" description="Peptidase C51 domain-containing protein" evidence="2">
    <location>
        <begin position="25"/>
        <end position="901"/>
    </location>
</feature>
<comment type="caution">
    <text evidence="4">The sequence shown here is derived from an EMBL/GenBank/DDBJ whole genome shotgun (WGS) entry which is preliminary data.</text>
</comment>
<dbReference type="Pfam" id="PF05257">
    <property type="entry name" value="CHAP"/>
    <property type="match status" value="1"/>
</dbReference>
<feature type="compositionally biased region" description="Low complexity" evidence="1">
    <location>
        <begin position="147"/>
        <end position="160"/>
    </location>
</feature>
<evidence type="ECO:0000259" key="3">
    <source>
        <dbReference type="PROSITE" id="PS50911"/>
    </source>
</evidence>
<keyword evidence="5" id="KW-1185">Reference proteome</keyword>
<dbReference type="Proteomes" id="UP000215896">
    <property type="component" value="Unassembled WGS sequence"/>
</dbReference>
<organism evidence="4 5">
    <name type="scientific">Enemella evansiae</name>
    <dbReference type="NCBI Taxonomy" id="2016499"/>
    <lineage>
        <taxon>Bacteria</taxon>
        <taxon>Bacillati</taxon>
        <taxon>Actinomycetota</taxon>
        <taxon>Actinomycetes</taxon>
        <taxon>Propionibacteriales</taxon>
        <taxon>Propionibacteriaceae</taxon>
        <taxon>Enemella</taxon>
    </lineage>
</organism>
<dbReference type="PROSITE" id="PS50911">
    <property type="entry name" value="CHAP"/>
    <property type="match status" value="1"/>
</dbReference>
<evidence type="ECO:0000313" key="4">
    <source>
        <dbReference type="EMBL" id="OYO12750.1"/>
    </source>
</evidence>
<protein>
    <recommendedName>
        <fullName evidence="3">Peptidase C51 domain-containing protein</fullName>
    </recommendedName>
</protein>
<evidence type="ECO:0000256" key="2">
    <source>
        <dbReference type="SAM" id="SignalP"/>
    </source>
</evidence>
<keyword evidence="2" id="KW-0732">Signal</keyword>
<sequence length="901" mass="92696">MLRLLAVLSVLAAMLVGGGPGADAAPTSPTPSATPEATPEPTAGSAPAPVASARATATATPQCAPTPTPTADPTATPSATPGATPGTPAASPTSVTDPCATPTPTPSATSDQATAQPTATAAPGVPPTPSPTATPGATPQLAGPQLAEGPADPRAAGPAPTVGGAIGDKWNSLGGMNSFLGGPLTAEICGLRDGGCYQVFTGGSIYWSMPSGAWSVRGSIAERWGKLGWETGALGYPRSDEICGLRDNGCVQRYTGGNIYWSPRTPAVNVWGSILNHYAGQGWESGALGYPTAPEDCSLRDGGCVQSFTGGLVYSSKSGTFTVKGAIGTDYARQGYERGPLGYPTSNEDCSLRDGGCVQRFTGGLAYYAPGVGAYHVRGSILDKYAAGGYEKGRLGYPTSGEFCGLRDGGCGQRFTGGLVLWSPGTGAHTVWGGMLEAYAPQKFEAGPLGYPTSDEFCGLRDGGCGQRFTDGLILWSAATGPNPVRGSILDRYAAMGYETGAMGYPSSPEFGGLVSGGVGQRFANGMMYYTAATGAQPVRGAIQGAYGSVGFERSKLGYPTEGEFCGLRDGGCAQRFAGGMVYYSPAGGAQPIWGAILGNYAAVGYEKSKLGYPTSGEFCGLVGNGCGQRFETGYEYFSPGTGTYPVWGAIRTAFEGQGWEKGPLGYPIEFEFCGLKNGGCAQRYERGIIYWSPGSGPNPVRGAIFNKYGELGWETGTLGYPTSAESAPSGGKITQKFQGGELVFDQATGQVTQPGAGGGTGGGIPLVPGSYPDANAYACGSLWCKNGSVYSERGFAYRNCTDFAAWKRGMVWSEIAPRSGDGNARGWRQGWVERGRTVSSTPKVGAIAWWAASSTSSGYGHTAIVTAVNPDGTASVEEYNWATPGGYGTRKSVRADAYLY</sequence>
<dbReference type="AlphaFoldDB" id="A0A255G9Z7"/>
<feature type="compositionally biased region" description="Low complexity" evidence="1">
    <location>
        <begin position="22"/>
        <end position="63"/>
    </location>
</feature>
<dbReference type="InterPro" id="IPR013207">
    <property type="entry name" value="LGFP"/>
</dbReference>
<reference evidence="4 5" key="1">
    <citation type="submission" date="2017-07" db="EMBL/GenBank/DDBJ databases">
        <title>Draft whole genome sequences of clinical Proprionibacteriaceae strains.</title>
        <authorList>
            <person name="Bernier A.-M."/>
            <person name="Bernard K."/>
            <person name="Domingo M.-C."/>
        </authorList>
    </citation>
    <scope>NUCLEOTIDE SEQUENCE [LARGE SCALE GENOMIC DNA]</scope>
    <source>
        <strain evidence="4 5">NML 030167</strain>
    </source>
</reference>
<feature type="region of interest" description="Disordered" evidence="1">
    <location>
        <begin position="20"/>
        <end position="163"/>
    </location>
</feature>
<dbReference type="SUPFAM" id="SSF54001">
    <property type="entry name" value="Cysteine proteinases"/>
    <property type="match status" value="1"/>
</dbReference>
<feature type="domain" description="Peptidase C51" evidence="3">
    <location>
        <begin position="776"/>
        <end position="901"/>
    </location>
</feature>
<dbReference type="Pfam" id="PF08310">
    <property type="entry name" value="LGFP"/>
    <property type="match status" value="10"/>
</dbReference>
<proteinExistence type="predicted"/>
<dbReference type="InterPro" id="IPR038765">
    <property type="entry name" value="Papain-like_cys_pep_sf"/>
</dbReference>
<feature type="compositionally biased region" description="Low complexity" evidence="1">
    <location>
        <begin position="71"/>
        <end position="123"/>
    </location>
</feature>
<dbReference type="EMBL" id="NMVO01000014">
    <property type="protein sequence ID" value="OYO12750.1"/>
    <property type="molecule type" value="Genomic_DNA"/>
</dbReference>